<evidence type="ECO:0000256" key="1">
    <source>
        <dbReference type="ARBA" id="ARBA00004123"/>
    </source>
</evidence>
<gene>
    <name evidence="9" type="ORF">LECACI_7A005986</name>
</gene>
<dbReference type="Pfam" id="PF23726">
    <property type="entry name" value="Beta-prop_RSE1_2nd"/>
    <property type="match status" value="1"/>
</dbReference>
<feature type="domain" description="RSE1/DDB1/CPSF1 first beta-propeller" evidence="7">
    <location>
        <begin position="12"/>
        <end position="416"/>
    </location>
</feature>
<evidence type="ECO:0000256" key="3">
    <source>
        <dbReference type="ARBA" id="ARBA00014577"/>
    </source>
</evidence>
<sequence>MQCYTELVPPTAVTHAVALPFLGPNERNLVVAKTSLLQVFNVTRLRDGREKLSLVGEYSLSGTVSSIARVKTLDTKSGGEAVLLAFKDAKLSLLEWDKENYRTSTISIHYYEAENVRIEPFGPTLAECENILTVDPSSRCAALKFGAKQLAILPFRQFGDELVGDEQEQGLDAVPASATVKTQESVPQDGEGEHEETPYKASFVLPTTALDPTLSHTVSLAFLHEYREPTFGILAAPVEPSLTLLDERKDVLTYTVFTLDLEQKASTNLITVPKLPSTLWKVIPLALPIGGALLVGTNELVHIDQSGKANATAVNEFAKLESDFGMVDQSHLSLKLEHCCIEALDPKTGELLMVLYDGSLATISFQTMGRSISALNVTKISGNRGGYVVSAAPSCLTRVDGGKMFVGSEDGSSSLLGWSRPTASLSRKRSHAQMRGKEPDDDDDDDEAVEEDDDDLYDAEPETKKRALSSAELNSAEMAASFALKDTLPSIAPINDACVGRPGDFQADKLQLLVGSGRGEGSKLSCMSRDIVTNIKRTTRMDNARAAWAIRTKDSVDGYDNLLFVYNGNDTKPHDLTSATTEDDAYTERPAPEFESEGETLDVQTLAEGKIIVQVRRSELRTYDAKLALNQIIPMVDDETDEEFNIVHVSFCDPFVLVVRDNSSVQVLQVQGREIEPLEAEGAVSGSKWLGGCVYSGSFTQGTPALFLLGAESGMHIFNLPALEEIYVAPTLRQLPPLLTTDPPQRRAGPKEALTELLVADLGVEGVTQPYLALRTAIDDIVLYEPFTYAQNTASDTWYANLRFRKVPFHYIPKYNEAIAADESTRPLPLKALHVGDSDTIMIPGAPPSLLLKDASSLPKTLEVRPTRTSTHVAVLSAINRPGCENGFIAIEEEGSLTEAQLPTDTWYGTGWSVKQMSIGEGASEVRHLAYHETRGMFVVATSRDVDFYFAEEDGRHSEQDDISLRPQVPQYTIHLISSRSYRIIHSFNMPYLETVTALQVMPLEVSEHSHVQELRIVVATAAQRGEDMPAKGAIAVFDVLDVVPEPDVPESGYKLHVVAREESRGAITALAAFPGGFIGTAQGQKIMIRGLKEDGSCLPVAFLDAQCHTSTIKTLGSKGMWLAGDAWKGLWFGAWTEEPYKLNILGRSPKTKMEVMAADFLPFDGTLHLLIMDADMRMHVLQYAPEDPSTQNGLRLVHKSTFHVGNFVTKMMLVPSTLAPTAEQQVFANGETEEQQQQQQQREEDEEPQTLFHVLTTSLSGSIGLVTPLDESSYRRLSQLQGHLTSILEHTAGLNPRAYRGETGGGVGGGKGIVDGNLVRRIQELGAARKSDVLSRAGADMWGLRSDLEIIGGGGLGYL</sequence>
<keyword evidence="10" id="KW-1185">Reference proteome</keyword>
<feature type="region of interest" description="Disordered" evidence="5">
    <location>
        <begin position="424"/>
        <end position="464"/>
    </location>
</feature>
<comment type="caution">
    <text evidence="9">The sequence shown here is derived from an EMBL/GenBank/DDBJ whole genome shotgun (WGS) entry which is preliminary data.</text>
</comment>
<dbReference type="InterPro" id="IPR018846">
    <property type="entry name" value="Beta-prop_RSE1/DDB1/CPSF1_1st"/>
</dbReference>
<comment type="similarity">
    <text evidence="2">Belongs to the DDB1 family.</text>
</comment>
<protein>
    <recommendedName>
        <fullName evidence="3">DNA damage-binding protein 1</fullName>
    </recommendedName>
</protein>
<dbReference type="InterPro" id="IPR015943">
    <property type="entry name" value="WD40/YVTN_repeat-like_dom_sf"/>
</dbReference>
<dbReference type="InterPro" id="IPR050358">
    <property type="entry name" value="RSE1/DDB1/CFT1"/>
</dbReference>
<evidence type="ECO:0000259" key="8">
    <source>
        <dbReference type="Pfam" id="PF23726"/>
    </source>
</evidence>
<feature type="domain" description="RSE1/DDB1/CPSF1 C-terminal" evidence="6">
    <location>
        <begin position="972"/>
        <end position="1323"/>
    </location>
</feature>
<feature type="domain" description="RSE1/DDB1/CPSF1 second beta-propeller" evidence="8">
    <location>
        <begin position="537"/>
        <end position="901"/>
    </location>
</feature>
<dbReference type="PANTHER" id="PTHR10644">
    <property type="entry name" value="DNA REPAIR/RNA PROCESSING CPSF FAMILY"/>
    <property type="match status" value="1"/>
</dbReference>
<name>A0AAI8Z1Q7_9PEZI</name>
<dbReference type="Pfam" id="PF03178">
    <property type="entry name" value="CPSF_A"/>
    <property type="match status" value="1"/>
</dbReference>
<dbReference type="InterPro" id="IPR011047">
    <property type="entry name" value="Quinoprotein_ADH-like_sf"/>
</dbReference>
<evidence type="ECO:0000256" key="5">
    <source>
        <dbReference type="SAM" id="MobiDB-lite"/>
    </source>
</evidence>
<keyword evidence="4" id="KW-0539">Nucleus</keyword>
<dbReference type="SUPFAM" id="SSF50998">
    <property type="entry name" value="Quinoprotein alcohol dehydrogenase-like"/>
    <property type="match status" value="1"/>
</dbReference>
<organism evidence="9 10">
    <name type="scientific">Lecanosticta acicola</name>
    <dbReference type="NCBI Taxonomy" id="111012"/>
    <lineage>
        <taxon>Eukaryota</taxon>
        <taxon>Fungi</taxon>
        <taxon>Dikarya</taxon>
        <taxon>Ascomycota</taxon>
        <taxon>Pezizomycotina</taxon>
        <taxon>Dothideomycetes</taxon>
        <taxon>Dothideomycetidae</taxon>
        <taxon>Mycosphaerellales</taxon>
        <taxon>Mycosphaerellaceae</taxon>
        <taxon>Lecanosticta</taxon>
    </lineage>
</organism>
<evidence type="ECO:0000256" key="4">
    <source>
        <dbReference type="ARBA" id="ARBA00023242"/>
    </source>
</evidence>
<dbReference type="GO" id="GO:0003676">
    <property type="term" value="F:nucleic acid binding"/>
    <property type="evidence" value="ECO:0007669"/>
    <property type="project" value="InterPro"/>
</dbReference>
<reference evidence="9" key="1">
    <citation type="submission" date="2023-11" db="EMBL/GenBank/DDBJ databases">
        <authorList>
            <person name="Alioto T."/>
            <person name="Alioto T."/>
            <person name="Gomez Garrido J."/>
        </authorList>
    </citation>
    <scope>NUCLEOTIDE SEQUENCE</scope>
</reference>
<evidence type="ECO:0000256" key="2">
    <source>
        <dbReference type="ARBA" id="ARBA00007453"/>
    </source>
</evidence>
<dbReference type="Gene3D" id="2.130.10.10">
    <property type="entry name" value="YVTN repeat-like/Quinoprotein amine dehydrogenase"/>
    <property type="match status" value="2"/>
</dbReference>
<dbReference type="Pfam" id="PF10433">
    <property type="entry name" value="Beta-prop_RSE1_1st"/>
    <property type="match status" value="1"/>
</dbReference>
<feature type="region of interest" description="Disordered" evidence="5">
    <location>
        <begin position="169"/>
        <end position="197"/>
    </location>
</feature>
<evidence type="ECO:0000259" key="7">
    <source>
        <dbReference type="Pfam" id="PF10433"/>
    </source>
</evidence>
<dbReference type="EMBL" id="CAVMBE010000040">
    <property type="protein sequence ID" value="CAK4030828.1"/>
    <property type="molecule type" value="Genomic_DNA"/>
</dbReference>
<dbReference type="Proteomes" id="UP001296104">
    <property type="component" value="Unassembled WGS sequence"/>
</dbReference>
<dbReference type="InterPro" id="IPR058543">
    <property type="entry name" value="Beta-prop_RSE1/DDB1/CPSF1_2nd"/>
</dbReference>
<feature type="region of interest" description="Disordered" evidence="5">
    <location>
        <begin position="1230"/>
        <end position="1249"/>
    </location>
</feature>
<feature type="compositionally biased region" description="Acidic residues" evidence="5">
    <location>
        <begin position="439"/>
        <end position="460"/>
    </location>
</feature>
<dbReference type="InterPro" id="IPR004871">
    <property type="entry name" value="RSE1/DDB1/CPSF1_C"/>
</dbReference>
<accession>A0AAI8Z1Q7</accession>
<evidence type="ECO:0000259" key="6">
    <source>
        <dbReference type="Pfam" id="PF03178"/>
    </source>
</evidence>
<proteinExistence type="inferred from homology"/>
<dbReference type="GO" id="GO:0005634">
    <property type="term" value="C:nucleus"/>
    <property type="evidence" value="ECO:0007669"/>
    <property type="project" value="UniProtKB-SubCell"/>
</dbReference>
<comment type="subcellular location">
    <subcellularLocation>
        <location evidence="1">Nucleus</location>
    </subcellularLocation>
</comment>
<evidence type="ECO:0000313" key="9">
    <source>
        <dbReference type="EMBL" id="CAK4030828.1"/>
    </source>
</evidence>
<evidence type="ECO:0000313" key="10">
    <source>
        <dbReference type="Proteomes" id="UP001296104"/>
    </source>
</evidence>